<dbReference type="AlphaFoldDB" id="A0A403QQ13"/>
<reference evidence="2" key="1">
    <citation type="submission" date="2018-09" db="EMBL/GenBank/DDBJ databases">
        <authorList>
            <person name="Ashton P.M."/>
            <person name="Dallman T."/>
            <person name="Nair S."/>
            <person name="De Pinna E."/>
            <person name="Peters T."/>
            <person name="Grant K."/>
        </authorList>
    </citation>
    <scope>NUCLEOTIDE SEQUENCE [LARGE SCALE GENOMIC DNA]</scope>
    <source>
        <strain evidence="2">598938</strain>
    </source>
</reference>
<dbReference type="GO" id="GO:0016887">
    <property type="term" value="F:ATP hydrolysis activity"/>
    <property type="evidence" value="ECO:0007669"/>
    <property type="project" value="InterPro"/>
</dbReference>
<dbReference type="GO" id="GO:0042626">
    <property type="term" value="F:ATPase-coupled transmembrane transporter activity"/>
    <property type="evidence" value="ECO:0007669"/>
    <property type="project" value="TreeGrafter"/>
</dbReference>
<dbReference type="Gene3D" id="3.40.50.300">
    <property type="entry name" value="P-loop containing nucleotide triphosphate hydrolases"/>
    <property type="match status" value="1"/>
</dbReference>
<dbReference type="Pfam" id="PF00005">
    <property type="entry name" value="ABC_tran"/>
    <property type="match status" value="1"/>
</dbReference>
<keyword evidence="2" id="KW-0067">ATP-binding</keyword>
<comment type="caution">
    <text evidence="2">The sequence shown here is derived from an EMBL/GenBank/DDBJ whole genome shotgun (WGS) entry which is preliminary data.</text>
</comment>
<dbReference type="PANTHER" id="PTHR24221">
    <property type="entry name" value="ATP-BINDING CASSETTE SUB-FAMILY B"/>
    <property type="match status" value="1"/>
</dbReference>
<dbReference type="SUPFAM" id="SSF52540">
    <property type="entry name" value="P-loop containing nucleoside triphosphate hydrolases"/>
    <property type="match status" value="1"/>
</dbReference>
<dbReference type="PANTHER" id="PTHR24221:SF654">
    <property type="entry name" value="ATP-BINDING CASSETTE SUB-FAMILY B MEMBER 6"/>
    <property type="match status" value="1"/>
</dbReference>
<dbReference type="GO" id="GO:0005524">
    <property type="term" value="F:ATP binding"/>
    <property type="evidence" value="ECO:0007669"/>
    <property type="project" value="UniProtKB-KW"/>
</dbReference>
<dbReference type="InterPro" id="IPR003439">
    <property type="entry name" value="ABC_transporter-like_ATP-bd"/>
</dbReference>
<name>A0A403QQ13_SALET</name>
<organism evidence="2">
    <name type="scientific">Salmonella enterica I</name>
    <dbReference type="NCBI Taxonomy" id="59201"/>
    <lineage>
        <taxon>Bacteria</taxon>
        <taxon>Pseudomonadati</taxon>
        <taxon>Pseudomonadota</taxon>
        <taxon>Gammaproteobacteria</taxon>
        <taxon>Enterobacterales</taxon>
        <taxon>Enterobacteriaceae</taxon>
        <taxon>Salmonella</taxon>
    </lineage>
</organism>
<protein>
    <submittedName>
        <fullName evidence="2">ATP-binding cassette domain-containing protein</fullName>
    </submittedName>
</protein>
<sequence>MKLCTPGVQSFRPASSLEGFSGGQKQRIFIARALYRRPCILFMDEATSSLDTDSERFVNVAINGCQHNEENC</sequence>
<accession>A0A403QQ13</accession>
<dbReference type="InterPro" id="IPR027417">
    <property type="entry name" value="P-loop_NTPase"/>
</dbReference>
<gene>
    <name evidence="2" type="ORF">D7N80_27400</name>
</gene>
<feature type="domain" description="ABC transporter" evidence="1">
    <location>
        <begin position="15"/>
        <end position="48"/>
    </location>
</feature>
<dbReference type="Proteomes" id="UP000885348">
    <property type="component" value="Unassembled WGS sequence"/>
</dbReference>
<dbReference type="EMBL" id="RVVJ01000061">
    <property type="protein sequence ID" value="MML56924.1"/>
    <property type="molecule type" value="Genomic_DNA"/>
</dbReference>
<dbReference type="InterPro" id="IPR039421">
    <property type="entry name" value="Type_1_exporter"/>
</dbReference>
<proteinExistence type="predicted"/>
<keyword evidence="2" id="KW-0547">Nucleotide-binding</keyword>
<evidence type="ECO:0000313" key="2">
    <source>
        <dbReference type="EMBL" id="MML56924.1"/>
    </source>
</evidence>
<evidence type="ECO:0000259" key="1">
    <source>
        <dbReference type="Pfam" id="PF00005"/>
    </source>
</evidence>